<gene>
    <name evidence="6" type="primary">CheY</name>
    <name evidence="6" type="ordered locus">PTH_0740</name>
</gene>
<dbReference type="CDD" id="cd00156">
    <property type="entry name" value="REC"/>
    <property type="match status" value="1"/>
</dbReference>
<dbReference type="Pfam" id="PF00072">
    <property type="entry name" value="Response_reg"/>
    <property type="match status" value="1"/>
</dbReference>
<dbReference type="eggNOG" id="COG2204">
    <property type="taxonomic scope" value="Bacteria"/>
</dbReference>
<feature type="modified residue" description="4-aspartylphosphate" evidence="4">
    <location>
        <position position="56"/>
    </location>
</feature>
<comment type="function">
    <text evidence="3">May play the central regulatory role in sporulation. It may be an element of the effector pathway responsible for the activation of sporulation genes in response to nutritional stress. Spo0A may act in concert with spo0H (a sigma factor) to control the expression of some genes that are critical to the sporulation process.</text>
</comment>
<organism evidence="6 7">
    <name type="scientific">Pelotomaculum thermopropionicum (strain DSM 13744 / JCM 10971 / SI)</name>
    <dbReference type="NCBI Taxonomy" id="370438"/>
    <lineage>
        <taxon>Bacteria</taxon>
        <taxon>Bacillati</taxon>
        <taxon>Bacillota</taxon>
        <taxon>Clostridia</taxon>
        <taxon>Eubacteriales</taxon>
        <taxon>Desulfotomaculaceae</taxon>
        <taxon>Pelotomaculum</taxon>
    </lineage>
</organism>
<keyword evidence="2 4" id="KW-0597">Phosphoprotein</keyword>
<reference evidence="7" key="1">
    <citation type="journal article" date="2008" name="Genome Res.">
        <title>The genome of Pelotomaculum thermopropionicum reveals niche-associated evolution in anaerobic microbiota.</title>
        <authorList>
            <person name="Kosaka T."/>
            <person name="Kato S."/>
            <person name="Shimoyama T."/>
            <person name="Ishii S."/>
            <person name="Abe T."/>
            <person name="Watanabe K."/>
        </authorList>
    </citation>
    <scope>NUCLEOTIDE SEQUENCE [LARGE SCALE GENOMIC DNA]</scope>
    <source>
        <strain evidence="7">DSM 13744 / JCM 10971 / SI</strain>
    </source>
</reference>
<protein>
    <recommendedName>
        <fullName evidence="1">Stage 0 sporulation protein A homolog</fullName>
    </recommendedName>
</protein>
<evidence type="ECO:0000313" key="7">
    <source>
        <dbReference type="Proteomes" id="UP000006556"/>
    </source>
</evidence>
<sequence>MRRKPMEILIVDDQAGVRYLLEIIVREAGHRAHTAQNGMEAVSLALSIRPQLIFMDVRMPVMGGLEALGKIKAAAPEIDVIIMTAYGSEETVSQAMELGAMCCLAKPFDVNEIKEIILEYMWRKANSSSSSITAASM</sequence>
<evidence type="ECO:0000256" key="3">
    <source>
        <dbReference type="ARBA" id="ARBA00024867"/>
    </source>
</evidence>
<dbReference type="Gene3D" id="3.40.50.2300">
    <property type="match status" value="1"/>
</dbReference>
<dbReference type="InterPro" id="IPR001789">
    <property type="entry name" value="Sig_transdc_resp-reg_receiver"/>
</dbReference>
<dbReference type="Proteomes" id="UP000006556">
    <property type="component" value="Chromosome"/>
</dbReference>
<dbReference type="SMART" id="SM00448">
    <property type="entry name" value="REC"/>
    <property type="match status" value="1"/>
</dbReference>
<dbReference type="InterPro" id="IPR050595">
    <property type="entry name" value="Bact_response_regulator"/>
</dbReference>
<proteinExistence type="predicted"/>
<dbReference type="STRING" id="370438.PTH_0740"/>
<keyword evidence="7" id="KW-1185">Reference proteome</keyword>
<dbReference type="SUPFAM" id="SSF52172">
    <property type="entry name" value="CheY-like"/>
    <property type="match status" value="1"/>
</dbReference>
<dbReference type="EMBL" id="AP009389">
    <property type="protein sequence ID" value="BAF58921.1"/>
    <property type="molecule type" value="Genomic_DNA"/>
</dbReference>
<evidence type="ECO:0000256" key="1">
    <source>
        <dbReference type="ARBA" id="ARBA00018672"/>
    </source>
</evidence>
<dbReference type="HOGENOM" id="CLU_000445_69_8_9"/>
<dbReference type="GO" id="GO:0000160">
    <property type="term" value="P:phosphorelay signal transduction system"/>
    <property type="evidence" value="ECO:0007669"/>
    <property type="project" value="InterPro"/>
</dbReference>
<dbReference type="InterPro" id="IPR011006">
    <property type="entry name" value="CheY-like_superfamily"/>
</dbReference>
<accession>A5D4C0</accession>
<dbReference type="PANTHER" id="PTHR44591:SF3">
    <property type="entry name" value="RESPONSE REGULATORY DOMAIN-CONTAINING PROTEIN"/>
    <property type="match status" value="1"/>
</dbReference>
<evidence type="ECO:0000313" key="6">
    <source>
        <dbReference type="EMBL" id="BAF58921.1"/>
    </source>
</evidence>
<dbReference type="AlphaFoldDB" id="A5D4C0"/>
<feature type="domain" description="Response regulatory" evidence="5">
    <location>
        <begin position="7"/>
        <end position="121"/>
    </location>
</feature>
<dbReference type="PANTHER" id="PTHR44591">
    <property type="entry name" value="STRESS RESPONSE REGULATOR PROTEIN 1"/>
    <property type="match status" value="1"/>
</dbReference>
<evidence type="ECO:0000256" key="2">
    <source>
        <dbReference type="ARBA" id="ARBA00022553"/>
    </source>
</evidence>
<dbReference type="KEGG" id="pth:PTH_0740"/>
<name>A5D4C0_PELTS</name>
<evidence type="ECO:0000259" key="5">
    <source>
        <dbReference type="PROSITE" id="PS50110"/>
    </source>
</evidence>
<evidence type="ECO:0000256" key="4">
    <source>
        <dbReference type="PROSITE-ProRule" id="PRU00169"/>
    </source>
</evidence>
<dbReference type="PROSITE" id="PS50110">
    <property type="entry name" value="RESPONSE_REGULATORY"/>
    <property type="match status" value="1"/>
</dbReference>